<evidence type="ECO:0000313" key="2">
    <source>
        <dbReference type="Proteomes" id="UP000005365"/>
    </source>
</evidence>
<organism evidence="1 2">
    <name type="scientific">Neisseria sicca ATCC 29256</name>
    <dbReference type="NCBI Taxonomy" id="547045"/>
    <lineage>
        <taxon>Bacteria</taxon>
        <taxon>Pseudomonadati</taxon>
        <taxon>Pseudomonadota</taxon>
        <taxon>Betaproteobacteria</taxon>
        <taxon>Neisseriales</taxon>
        <taxon>Neisseriaceae</taxon>
        <taxon>Neisseria</taxon>
    </lineage>
</organism>
<dbReference type="STRING" id="490.A6J88_12800"/>
<keyword evidence="2" id="KW-1185">Reference proteome</keyword>
<proteinExistence type="predicted"/>
<evidence type="ECO:0000313" key="1">
    <source>
        <dbReference type="EMBL" id="EET43390.1"/>
    </source>
</evidence>
<dbReference type="EMBL" id="ACKO02000021">
    <property type="protein sequence ID" value="EET43390.1"/>
    <property type="molecule type" value="Genomic_DNA"/>
</dbReference>
<reference evidence="1" key="1">
    <citation type="submission" date="2009-07" db="EMBL/GenBank/DDBJ databases">
        <authorList>
            <person name="Weinstock G."/>
            <person name="Sodergren E."/>
            <person name="Clifton S."/>
            <person name="Fulton L."/>
            <person name="Fulton B."/>
            <person name="Courtney L."/>
            <person name="Fronick C."/>
            <person name="Harrison M."/>
            <person name="Strong C."/>
            <person name="Farmer C."/>
            <person name="Delahaunty K."/>
            <person name="Markovic C."/>
            <person name="Hall O."/>
            <person name="Minx P."/>
            <person name="Tomlinson C."/>
            <person name="Mitreva M."/>
            <person name="Nelson J."/>
            <person name="Hou S."/>
            <person name="Wollam A."/>
            <person name="Pepin K.H."/>
            <person name="Johnson M."/>
            <person name="Bhonagiri V."/>
            <person name="Nash W.E."/>
            <person name="Warren W."/>
            <person name="Chinwalla A."/>
            <person name="Mardis E.R."/>
            <person name="Wilson R.K."/>
        </authorList>
    </citation>
    <scope>NUCLEOTIDE SEQUENCE [LARGE SCALE GENOMIC DNA]</scope>
    <source>
        <strain evidence="1">ATCC 29256</strain>
    </source>
</reference>
<dbReference type="Proteomes" id="UP000005365">
    <property type="component" value="Unassembled WGS sequence"/>
</dbReference>
<sequence length="40" mass="4801">MATPYHCNFNPLYLGKLKVWLELRCLKKMFASNLYSVMLY</sequence>
<comment type="caution">
    <text evidence="1">The sequence shown here is derived from an EMBL/GenBank/DDBJ whole genome shotgun (WGS) entry which is preliminary data.</text>
</comment>
<accession>C6M8J6</accession>
<protein>
    <submittedName>
        <fullName evidence="1">Uncharacterized protein</fullName>
    </submittedName>
</protein>
<gene>
    <name evidence="1" type="ORF">NEISICOT_02869</name>
</gene>
<dbReference type="AlphaFoldDB" id="C6M8J6"/>
<name>C6M8J6_NEISI</name>